<feature type="domain" description="Helicase ATP-binding" evidence="6">
    <location>
        <begin position="238"/>
        <end position="407"/>
    </location>
</feature>
<dbReference type="PANTHER" id="PTHR45766">
    <property type="entry name" value="DNA ANNEALING HELICASE AND ENDONUCLEASE ZRANB3 FAMILY MEMBER"/>
    <property type="match status" value="1"/>
</dbReference>
<dbReference type="GO" id="GO:0004386">
    <property type="term" value="F:helicase activity"/>
    <property type="evidence" value="ECO:0007669"/>
    <property type="project" value="UniProtKB-KW"/>
</dbReference>
<gene>
    <name evidence="8" type="ORF">C1I98_08465</name>
</gene>
<keyword evidence="2" id="KW-0378">Hydrolase</keyword>
<sequence>MSVLFTDAMGLLMTADLLYRPSLDDLRWLEQLNLVTCLVIGTALDGHRDRFKALAPEVRSVQSSHVAGLVQSGVYAVEIDQEWHAVVILDGTFGEAESADRRSLDSGHLITAWAAHQELWEQAEPLGGDSRFRVGDLVRPDGDSVVGSVLKVLGGTSVPRYEVDIRGKKQRFTEQSLQAAVGDPDDMKFWIAQDPAGADDIALTLTWTKLTHPLTDTIYSFASSKTVFRAYQFKPVLKMLTGSSGRILIADEVGLGKTIEAGLIWSELEQRRKLDRVLVIAPSVLKYKWQAEMRRRFDRNLELLRPKELDVWLDRVESGDDPTLHAVISIESLRIADKVLARLGTLQPRFDLVIVDEAHSMRNRESKANALGQLLSDSSDYLVLLSATPLNLGNDDLFNLVNLLEEGNFSDRDVFARQLEPNAVLNKVSSGLVGNNAPRDLLTELNRLDRMRFGQNITDRPDYDVLRNRLDVDRPLTHQEKARARQLLADLNVLSGVLTRTRKADVPDRKAVREPRNIDVEWTAAERAYYEAVYRWAWLRAWSKGVPPGFIMQMPLRQAASCIPASQEVMRRREASLFDGIDDVDDDFDAADLTSLREFLADVEPVPHDTKYERLLEELLRLREHGINQVMIFSFFRPTLAYLERRLSERFTCGVMHGDVPPIARQDVMRDFREGKFEILLLSEVGSEGLDFEFCQALVNYDLPWNPMRIEQRIGRLDRFGQQHEKIFIYNLRVPGTIETDIFQRLYDRIGIFQNAVGELEPILRDSFARLLDPTLSPEERERELERIAVAAEGRELDADELHASRSLLGGLDSMLVEGFSAEGPGNGRFIGAAEIREMIDRLFQKYGGRWGKVDSQGVVKIMGTQDLANRLRVSDFDGTGSKYPRYKLATLLHDRVPIECTFDPEVASKLDVELLSARHPLVKLAIEVLGEEELALQKFGSVAVPGLPEGCRYLVTIDLVQSSGLRPRLELWTTAIDVESGELSEAAGDALLIALAEGTLRDGDRRMPKDLKKLWRRAQARVADRHVEVENALKQENAALVDGRIRAQENIIDLQIRKVEELLARQVDQSIRRMHQGRLRNLRARRQHVHEELSAFRALHLRLSEVAVLLISGVKEEPTPSGRSPSPAHGRPGEREPRA</sequence>
<feature type="region of interest" description="Disordered" evidence="5">
    <location>
        <begin position="1116"/>
        <end position="1140"/>
    </location>
</feature>
<dbReference type="Pfam" id="PF00176">
    <property type="entry name" value="SNF2-rel_dom"/>
    <property type="match status" value="1"/>
</dbReference>
<keyword evidence="1" id="KW-0547">Nucleotide-binding</keyword>
<dbReference type="Pfam" id="PF00271">
    <property type="entry name" value="Helicase_C"/>
    <property type="match status" value="1"/>
</dbReference>
<keyword evidence="3" id="KW-0347">Helicase</keyword>
<dbReference type="InterPro" id="IPR000330">
    <property type="entry name" value="SNF2_N"/>
</dbReference>
<evidence type="ECO:0000313" key="8">
    <source>
        <dbReference type="EMBL" id="PZG51461.1"/>
    </source>
</evidence>
<organism evidence="8 9">
    <name type="scientific">Spongiactinospora gelatinilytica</name>
    <dbReference type="NCBI Taxonomy" id="2666298"/>
    <lineage>
        <taxon>Bacteria</taxon>
        <taxon>Bacillati</taxon>
        <taxon>Actinomycetota</taxon>
        <taxon>Actinomycetes</taxon>
        <taxon>Streptosporangiales</taxon>
        <taxon>Streptosporangiaceae</taxon>
        <taxon>Spongiactinospora</taxon>
    </lineage>
</organism>
<dbReference type="PROSITE" id="PS51192">
    <property type="entry name" value="HELICASE_ATP_BIND_1"/>
    <property type="match status" value="1"/>
</dbReference>
<evidence type="ECO:0000256" key="1">
    <source>
        <dbReference type="ARBA" id="ARBA00022741"/>
    </source>
</evidence>
<dbReference type="InterPro" id="IPR014001">
    <property type="entry name" value="Helicase_ATP-bd"/>
</dbReference>
<dbReference type="GO" id="GO:0005524">
    <property type="term" value="F:ATP binding"/>
    <property type="evidence" value="ECO:0007669"/>
    <property type="project" value="UniProtKB-KW"/>
</dbReference>
<keyword evidence="4" id="KW-0067">ATP-binding</keyword>
<dbReference type="SUPFAM" id="SSF52540">
    <property type="entry name" value="P-loop containing nucleoside triphosphate hydrolases"/>
    <property type="match status" value="2"/>
</dbReference>
<dbReference type="Gene3D" id="3.40.50.10810">
    <property type="entry name" value="Tandem AAA-ATPase domain"/>
    <property type="match status" value="1"/>
</dbReference>
<dbReference type="SMART" id="SM00490">
    <property type="entry name" value="HELICc"/>
    <property type="match status" value="1"/>
</dbReference>
<dbReference type="InterPro" id="IPR049730">
    <property type="entry name" value="SNF2/RAD54-like_C"/>
</dbReference>
<dbReference type="CDD" id="cd18011">
    <property type="entry name" value="DEXDc_RapA"/>
    <property type="match status" value="1"/>
</dbReference>
<dbReference type="CDD" id="cd18793">
    <property type="entry name" value="SF2_C_SNF"/>
    <property type="match status" value="1"/>
</dbReference>
<dbReference type="InterPro" id="IPR038718">
    <property type="entry name" value="SNF2-like_sf"/>
</dbReference>
<accession>A0A2W2GSS3</accession>
<proteinExistence type="predicted"/>
<dbReference type="InterPro" id="IPR027417">
    <property type="entry name" value="P-loop_NTPase"/>
</dbReference>
<evidence type="ECO:0000256" key="4">
    <source>
        <dbReference type="ARBA" id="ARBA00022840"/>
    </source>
</evidence>
<evidence type="ECO:0000256" key="2">
    <source>
        <dbReference type="ARBA" id="ARBA00022801"/>
    </source>
</evidence>
<feature type="domain" description="Helicase C-terminal" evidence="7">
    <location>
        <begin position="614"/>
        <end position="768"/>
    </location>
</feature>
<dbReference type="InterPro" id="IPR057342">
    <property type="entry name" value="DEXDc_RapA"/>
</dbReference>
<comment type="caution">
    <text evidence="8">The sequence shown here is derived from an EMBL/GenBank/DDBJ whole genome shotgun (WGS) entry which is preliminary data.</text>
</comment>
<keyword evidence="9" id="KW-1185">Reference proteome</keyword>
<dbReference type="SMART" id="SM00487">
    <property type="entry name" value="DEXDc"/>
    <property type="match status" value="1"/>
</dbReference>
<evidence type="ECO:0000256" key="5">
    <source>
        <dbReference type="SAM" id="MobiDB-lite"/>
    </source>
</evidence>
<evidence type="ECO:0000256" key="3">
    <source>
        <dbReference type="ARBA" id="ARBA00022806"/>
    </source>
</evidence>
<dbReference type="AlphaFoldDB" id="A0A2W2GSS3"/>
<evidence type="ECO:0000313" key="9">
    <source>
        <dbReference type="Proteomes" id="UP000248544"/>
    </source>
</evidence>
<dbReference type="Proteomes" id="UP000248544">
    <property type="component" value="Unassembled WGS sequence"/>
</dbReference>
<dbReference type="PANTHER" id="PTHR45766:SF6">
    <property type="entry name" value="SWI_SNF-RELATED MATRIX-ASSOCIATED ACTIN-DEPENDENT REGULATOR OF CHROMATIN SUBFAMILY A-LIKE PROTEIN 1"/>
    <property type="match status" value="1"/>
</dbReference>
<reference evidence="8 9" key="1">
    <citation type="submission" date="2018-01" db="EMBL/GenBank/DDBJ databases">
        <title>Draft genome sequence of Sphaerisporangium sp. 7K107.</title>
        <authorList>
            <person name="Sahin N."/>
            <person name="Saygin H."/>
            <person name="Ay H."/>
        </authorList>
    </citation>
    <scope>NUCLEOTIDE SEQUENCE [LARGE SCALE GENOMIC DNA]</scope>
    <source>
        <strain evidence="8 9">7K107</strain>
    </source>
</reference>
<dbReference type="Gene3D" id="3.40.50.300">
    <property type="entry name" value="P-loop containing nucleotide triphosphate hydrolases"/>
    <property type="match status" value="1"/>
</dbReference>
<evidence type="ECO:0000259" key="7">
    <source>
        <dbReference type="PROSITE" id="PS51194"/>
    </source>
</evidence>
<protein>
    <recommendedName>
        <fullName evidence="10">Helicase</fullName>
    </recommendedName>
</protein>
<evidence type="ECO:0008006" key="10">
    <source>
        <dbReference type="Google" id="ProtNLM"/>
    </source>
</evidence>
<name>A0A2W2GSS3_9ACTN</name>
<dbReference type="EMBL" id="POUA01000043">
    <property type="protein sequence ID" value="PZG51461.1"/>
    <property type="molecule type" value="Genomic_DNA"/>
</dbReference>
<dbReference type="GO" id="GO:0016787">
    <property type="term" value="F:hydrolase activity"/>
    <property type="evidence" value="ECO:0007669"/>
    <property type="project" value="UniProtKB-KW"/>
</dbReference>
<evidence type="ECO:0000259" key="6">
    <source>
        <dbReference type="PROSITE" id="PS51192"/>
    </source>
</evidence>
<dbReference type="InterPro" id="IPR001650">
    <property type="entry name" value="Helicase_C-like"/>
</dbReference>
<dbReference type="PROSITE" id="PS51194">
    <property type="entry name" value="HELICASE_CTER"/>
    <property type="match status" value="1"/>
</dbReference>